<accession>A0AAD9NI46</accession>
<dbReference type="InterPro" id="IPR002110">
    <property type="entry name" value="Ankyrin_rpt"/>
</dbReference>
<reference evidence="1" key="1">
    <citation type="journal article" date="2023" name="Mol. Biol. Evol.">
        <title>Third-Generation Sequencing Reveals the Adaptive Role of the Epigenome in Three Deep-Sea Polychaetes.</title>
        <authorList>
            <person name="Perez M."/>
            <person name="Aroh O."/>
            <person name="Sun Y."/>
            <person name="Lan Y."/>
            <person name="Juniper S.K."/>
            <person name="Young C.R."/>
            <person name="Angers B."/>
            <person name="Qian P.Y."/>
        </authorList>
    </citation>
    <scope>NUCLEOTIDE SEQUENCE</scope>
    <source>
        <strain evidence="1">R07B-5</strain>
    </source>
</reference>
<dbReference type="Gene3D" id="1.25.40.20">
    <property type="entry name" value="Ankyrin repeat-containing domain"/>
    <property type="match status" value="1"/>
</dbReference>
<evidence type="ECO:0000313" key="1">
    <source>
        <dbReference type="EMBL" id="KAK2170905.1"/>
    </source>
</evidence>
<evidence type="ECO:0008006" key="3">
    <source>
        <dbReference type="Google" id="ProtNLM"/>
    </source>
</evidence>
<dbReference type="InterPro" id="IPR036770">
    <property type="entry name" value="Ankyrin_rpt-contain_sf"/>
</dbReference>
<keyword evidence="2" id="KW-1185">Reference proteome</keyword>
<dbReference type="Proteomes" id="UP001209878">
    <property type="component" value="Unassembled WGS sequence"/>
</dbReference>
<proteinExistence type="predicted"/>
<sequence length="113" mass="12676">MMSIGGSVRTLAGQQYLAAARSGNLMDIKRAIAANVDVNYRDEFGRSALELALIGNHATTVEYLLPRLNVICVEDALMYAIDTDNLPFRRRNFVFCEDVLEKLTSSFFGMFPY</sequence>
<organism evidence="1 2">
    <name type="scientific">Ridgeia piscesae</name>
    <name type="common">Tubeworm</name>
    <dbReference type="NCBI Taxonomy" id="27915"/>
    <lineage>
        <taxon>Eukaryota</taxon>
        <taxon>Metazoa</taxon>
        <taxon>Spiralia</taxon>
        <taxon>Lophotrochozoa</taxon>
        <taxon>Annelida</taxon>
        <taxon>Polychaeta</taxon>
        <taxon>Sedentaria</taxon>
        <taxon>Canalipalpata</taxon>
        <taxon>Sabellida</taxon>
        <taxon>Siboglinidae</taxon>
        <taxon>Ridgeia</taxon>
    </lineage>
</organism>
<dbReference type="SUPFAM" id="SSF48403">
    <property type="entry name" value="Ankyrin repeat"/>
    <property type="match status" value="1"/>
</dbReference>
<evidence type="ECO:0000313" key="2">
    <source>
        <dbReference type="Proteomes" id="UP001209878"/>
    </source>
</evidence>
<dbReference type="EMBL" id="JAODUO010001127">
    <property type="protein sequence ID" value="KAK2170905.1"/>
    <property type="molecule type" value="Genomic_DNA"/>
</dbReference>
<gene>
    <name evidence="1" type="ORF">NP493_1128g00033</name>
</gene>
<protein>
    <recommendedName>
        <fullName evidence="3">ANK_REP_REGION domain-containing protein</fullName>
    </recommendedName>
</protein>
<name>A0AAD9NI46_RIDPI</name>
<comment type="caution">
    <text evidence="1">The sequence shown here is derived from an EMBL/GenBank/DDBJ whole genome shotgun (WGS) entry which is preliminary data.</text>
</comment>
<dbReference type="Pfam" id="PF12796">
    <property type="entry name" value="Ank_2"/>
    <property type="match status" value="1"/>
</dbReference>
<dbReference type="AlphaFoldDB" id="A0AAD9NI46"/>